<name>A0ABX0UKL5_9BACT</name>
<comment type="caution">
    <text evidence="2">The sequence shown here is derived from an EMBL/GenBank/DDBJ whole genome shotgun (WGS) entry which is preliminary data.</text>
</comment>
<keyword evidence="1" id="KW-0812">Transmembrane</keyword>
<feature type="transmembrane region" description="Helical" evidence="1">
    <location>
        <begin position="100"/>
        <end position="119"/>
    </location>
</feature>
<accession>A0ABX0UKL5</accession>
<dbReference type="RefSeq" id="WP_167268250.1">
    <property type="nucleotide sequence ID" value="NZ_JAASQJ010000001.1"/>
</dbReference>
<evidence type="ECO:0008006" key="4">
    <source>
        <dbReference type="Google" id="ProtNLM"/>
    </source>
</evidence>
<feature type="transmembrane region" description="Helical" evidence="1">
    <location>
        <begin position="241"/>
        <end position="264"/>
    </location>
</feature>
<keyword evidence="1" id="KW-0472">Membrane</keyword>
<organism evidence="2 3">
    <name type="scientific">Dyadobacter arcticus</name>
    <dbReference type="NCBI Taxonomy" id="1078754"/>
    <lineage>
        <taxon>Bacteria</taxon>
        <taxon>Pseudomonadati</taxon>
        <taxon>Bacteroidota</taxon>
        <taxon>Cytophagia</taxon>
        <taxon>Cytophagales</taxon>
        <taxon>Spirosomataceae</taxon>
        <taxon>Dyadobacter</taxon>
    </lineage>
</organism>
<evidence type="ECO:0000313" key="2">
    <source>
        <dbReference type="EMBL" id="NIJ52140.1"/>
    </source>
</evidence>
<dbReference type="Proteomes" id="UP001179181">
    <property type="component" value="Unassembled WGS sequence"/>
</dbReference>
<evidence type="ECO:0000313" key="3">
    <source>
        <dbReference type="Proteomes" id="UP001179181"/>
    </source>
</evidence>
<evidence type="ECO:0000256" key="1">
    <source>
        <dbReference type="SAM" id="Phobius"/>
    </source>
</evidence>
<feature type="transmembrane region" description="Helical" evidence="1">
    <location>
        <begin position="56"/>
        <end position="80"/>
    </location>
</feature>
<reference evidence="2 3" key="1">
    <citation type="submission" date="2020-03" db="EMBL/GenBank/DDBJ databases">
        <title>Genomic Encyclopedia of Type Strains, Phase IV (KMG-IV): sequencing the most valuable type-strain genomes for metagenomic binning, comparative biology and taxonomic classification.</title>
        <authorList>
            <person name="Goeker M."/>
        </authorList>
    </citation>
    <scope>NUCLEOTIDE SEQUENCE [LARGE SCALE GENOMIC DNA]</scope>
    <source>
        <strain evidence="2 3">DSM 102865</strain>
    </source>
</reference>
<keyword evidence="1" id="KW-1133">Transmembrane helix</keyword>
<dbReference type="EMBL" id="JAASQJ010000001">
    <property type="protein sequence ID" value="NIJ52140.1"/>
    <property type="molecule type" value="Genomic_DNA"/>
</dbReference>
<feature type="transmembrane region" description="Helical" evidence="1">
    <location>
        <begin position="177"/>
        <end position="199"/>
    </location>
</feature>
<keyword evidence="3" id="KW-1185">Reference proteome</keyword>
<proteinExistence type="predicted"/>
<sequence length="269" mass="30790">MNQTFNIHRFALMLRFDVAERGKTFFFTAALLLFLLILLMMPVGLATSYSNMKEMIQILGLFMIVLFGSSLYSSSAFTQYSSPPTGIAAIMIPASRTEKFLSSLLLNLVFVIPFIIIFWELHFSTVAYANARIPASGQKFNTLPVFVLEYAIQYYFLIHGFVFFGSLYFTKASYLKTASVVIVSFLAIGLLHLGLGYYFTSFPSKLVTFPITGWSIWYWPDGTETGPKVTEFYQVKLPNSIYTFIRFFPAMIVMILWSVTYLRLREKEL</sequence>
<gene>
    <name evidence="2" type="ORF">FHS68_001296</name>
</gene>
<protein>
    <recommendedName>
        <fullName evidence="4">ABC transporter permease</fullName>
    </recommendedName>
</protein>
<feature type="transmembrane region" description="Helical" evidence="1">
    <location>
        <begin position="152"/>
        <end position="170"/>
    </location>
</feature>